<protein>
    <submittedName>
        <fullName evidence="1">Uncharacterized protein</fullName>
    </submittedName>
</protein>
<evidence type="ECO:0000313" key="2">
    <source>
        <dbReference type="Proteomes" id="UP000612456"/>
    </source>
</evidence>
<reference evidence="1" key="2">
    <citation type="submission" date="2020-09" db="EMBL/GenBank/DDBJ databases">
        <authorList>
            <person name="Sun Q."/>
            <person name="Zhou Y."/>
        </authorList>
    </citation>
    <scope>NUCLEOTIDE SEQUENCE</scope>
    <source>
        <strain evidence="1">CGMCC 1.15178</strain>
    </source>
</reference>
<keyword evidence="2" id="KW-1185">Reference proteome</keyword>
<accession>A0A917E364</accession>
<organism evidence="1 2">
    <name type="scientific">Paenibacillus nasutitermitis</name>
    <dbReference type="NCBI Taxonomy" id="1652958"/>
    <lineage>
        <taxon>Bacteria</taxon>
        <taxon>Bacillati</taxon>
        <taxon>Bacillota</taxon>
        <taxon>Bacilli</taxon>
        <taxon>Bacillales</taxon>
        <taxon>Paenibacillaceae</taxon>
        <taxon>Paenibacillus</taxon>
    </lineage>
</organism>
<evidence type="ECO:0000313" key="1">
    <source>
        <dbReference type="EMBL" id="GGD99066.1"/>
    </source>
</evidence>
<name>A0A917E364_9BACL</name>
<dbReference type="AlphaFoldDB" id="A0A917E364"/>
<dbReference type="EMBL" id="BMHP01000011">
    <property type="protein sequence ID" value="GGD99066.1"/>
    <property type="molecule type" value="Genomic_DNA"/>
</dbReference>
<sequence length="64" mass="7232">MARPDSEIISLFHFAANRINIDDENEFILIIGPVRRSKSEAGNDRIHRLDGDSGWYSGSILDET</sequence>
<proteinExistence type="predicted"/>
<comment type="caution">
    <text evidence="1">The sequence shown here is derived from an EMBL/GenBank/DDBJ whole genome shotgun (WGS) entry which is preliminary data.</text>
</comment>
<gene>
    <name evidence="1" type="ORF">GCM10010911_67390</name>
</gene>
<reference evidence="1" key="1">
    <citation type="journal article" date="2014" name="Int. J. Syst. Evol. Microbiol.">
        <title>Complete genome sequence of Corynebacterium casei LMG S-19264T (=DSM 44701T), isolated from a smear-ripened cheese.</title>
        <authorList>
            <consortium name="US DOE Joint Genome Institute (JGI-PGF)"/>
            <person name="Walter F."/>
            <person name="Albersmeier A."/>
            <person name="Kalinowski J."/>
            <person name="Ruckert C."/>
        </authorList>
    </citation>
    <scope>NUCLEOTIDE SEQUENCE</scope>
    <source>
        <strain evidence="1">CGMCC 1.15178</strain>
    </source>
</reference>
<dbReference type="Proteomes" id="UP000612456">
    <property type="component" value="Unassembled WGS sequence"/>
</dbReference>